<evidence type="ECO:0000256" key="1">
    <source>
        <dbReference type="ARBA" id="ARBA00007592"/>
    </source>
</evidence>
<protein>
    <submittedName>
        <fullName evidence="3">Dihydrodipicolinate synthase family protein</fullName>
    </submittedName>
</protein>
<dbReference type="CDD" id="cd00408">
    <property type="entry name" value="DHDPS-like"/>
    <property type="match status" value="1"/>
</dbReference>
<gene>
    <name evidence="3" type="ORF">ACFPPC_23125</name>
</gene>
<dbReference type="InterPro" id="IPR013785">
    <property type="entry name" value="Aldolase_TIM"/>
</dbReference>
<keyword evidence="2" id="KW-0456">Lyase</keyword>
<dbReference type="Pfam" id="PF00701">
    <property type="entry name" value="DHDPS"/>
    <property type="match status" value="1"/>
</dbReference>
<accession>A0ABW0HE89</accession>
<reference evidence="4" key="1">
    <citation type="journal article" date="2019" name="Int. J. Syst. Evol. Microbiol.">
        <title>The Global Catalogue of Microorganisms (GCM) 10K type strain sequencing project: providing services to taxonomists for standard genome sequencing and annotation.</title>
        <authorList>
            <consortium name="The Broad Institute Genomics Platform"/>
            <consortium name="The Broad Institute Genome Sequencing Center for Infectious Disease"/>
            <person name="Wu L."/>
            <person name="Ma J."/>
        </authorList>
    </citation>
    <scope>NUCLEOTIDE SEQUENCE [LARGE SCALE GENOMIC DNA]</scope>
    <source>
        <strain evidence="4">CGMCC 1.16326</strain>
    </source>
</reference>
<dbReference type="PANTHER" id="PTHR12128">
    <property type="entry name" value="DIHYDRODIPICOLINATE SYNTHASE"/>
    <property type="match status" value="1"/>
</dbReference>
<evidence type="ECO:0000313" key="4">
    <source>
        <dbReference type="Proteomes" id="UP001596104"/>
    </source>
</evidence>
<dbReference type="EMBL" id="JBHSLV010000051">
    <property type="protein sequence ID" value="MFC5395526.1"/>
    <property type="molecule type" value="Genomic_DNA"/>
</dbReference>
<dbReference type="SMART" id="SM01130">
    <property type="entry name" value="DHDPS"/>
    <property type="match status" value="1"/>
</dbReference>
<dbReference type="SUPFAM" id="SSF51569">
    <property type="entry name" value="Aldolase"/>
    <property type="match status" value="1"/>
</dbReference>
<sequence length="303" mass="32338">MGFKPPFTGIHAIAFALFDAQERLDRAAMRRQAEICLGLGVHGIAALGLATEVSKLSLAERLTVMEWVAEDVAGKAPLAFTIFGGSVAEQVEQVRAAEAARADWVILQPPMVGSFGAAEYIRFFGRVAEATSLPVAIQNAPAYMGRGLSAADIAELVRQHPNICLIKGEGAATEIRQLIEVTEGRLPVMNGRGGLELADNLRAGCVGFILAPDTIDYALHVYERFLAGDEAGAEEAYRAVLPAIVFIMQSIESLLCYGKRIFGARAGIAIHDRGPALRPSGFGLDLVAKYAATLGPYRGRLTS</sequence>
<comment type="similarity">
    <text evidence="1">Belongs to the DapA family.</text>
</comment>
<dbReference type="Gene3D" id="3.20.20.70">
    <property type="entry name" value="Aldolase class I"/>
    <property type="match status" value="1"/>
</dbReference>
<evidence type="ECO:0000313" key="3">
    <source>
        <dbReference type="EMBL" id="MFC5395526.1"/>
    </source>
</evidence>
<evidence type="ECO:0000256" key="2">
    <source>
        <dbReference type="ARBA" id="ARBA00023239"/>
    </source>
</evidence>
<dbReference type="InterPro" id="IPR002220">
    <property type="entry name" value="DapA-like"/>
</dbReference>
<dbReference type="Proteomes" id="UP001596104">
    <property type="component" value="Unassembled WGS sequence"/>
</dbReference>
<dbReference type="RefSeq" id="WP_377011520.1">
    <property type="nucleotide sequence ID" value="NZ_JBHSLV010000051.1"/>
</dbReference>
<organism evidence="3 4">
    <name type="scientific">Bosea vestrisii</name>
    <dbReference type="NCBI Taxonomy" id="151416"/>
    <lineage>
        <taxon>Bacteria</taxon>
        <taxon>Pseudomonadati</taxon>
        <taxon>Pseudomonadota</taxon>
        <taxon>Alphaproteobacteria</taxon>
        <taxon>Hyphomicrobiales</taxon>
        <taxon>Boseaceae</taxon>
        <taxon>Bosea</taxon>
    </lineage>
</organism>
<comment type="caution">
    <text evidence="3">The sequence shown here is derived from an EMBL/GenBank/DDBJ whole genome shotgun (WGS) entry which is preliminary data.</text>
</comment>
<keyword evidence="4" id="KW-1185">Reference proteome</keyword>
<dbReference type="PANTHER" id="PTHR12128:SF66">
    <property type="entry name" value="4-HYDROXY-2-OXOGLUTARATE ALDOLASE, MITOCHONDRIAL"/>
    <property type="match status" value="1"/>
</dbReference>
<name>A0ABW0HE89_9HYPH</name>
<proteinExistence type="inferred from homology"/>